<dbReference type="PANTHER" id="PTHR13251">
    <property type="entry name" value="EPILEPSY HOLOPROSENCEPHALY CANDIDATE 1/TMEM1"/>
    <property type="match status" value="1"/>
</dbReference>
<dbReference type="eggNOG" id="KOG1931">
    <property type="taxonomic scope" value="Eukaryota"/>
</dbReference>
<dbReference type="InterPro" id="IPR056916">
    <property type="entry name" value="NTS_TR130"/>
</dbReference>
<protein>
    <recommendedName>
        <fullName evidence="11">Trafficking protein particle complex subunit 10</fullName>
    </recommendedName>
</protein>
<dbReference type="InterPro" id="IPR045126">
    <property type="entry name" value="TRAPPC10/Trs130"/>
</dbReference>
<evidence type="ECO:0000259" key="7">
    <source>
        <dbReference type="Pfam" id="PF23274"/>
    </source>
</evidence>
<feature type="domain" description="TRAPPC10/Trs130 N-terminal" evidence="6">
    <location>
        <begin position="37"/>
        <end position="320"/>
    </location>
</feature>
<dbReference type="EMBL" id="KE720972">
    <property type="protein sequence ID" value="ERF73207.1"/>
    <property type="molecule type" value="Genomic_DNA"/>
</dbReference>
<dbReference type="InterPro" id="IPR022233">
    <property type="entry name" value="TRAPPC10/Trs130_C"/>
</dbReference>
<evidence type="ECO:0000256" key="3">
    <source>
        <dbReference type="ARBA" id="ARBA00023034"/>
    </source>
</evidence>
<dbReference type="PANTHER" id="PTHR13251:SF3">
    <property type="entry name" value="TRAFFICKING PROTEIN PARTICLE COMPLEX SUBUNIT 10"/>
    <property type="match status" value="1"/>
</dbReference>
<evidence type="ECO:0000313" key="10">
    <source>
        <dbReference type="Proteomes" id="UP000019373"/>
    </source>
</evidence>
<dbReference type="InterPro" id="IPR056913">
    <property type="entry name" value="TRAPPC10/Trs130_N"/>
</dbReference>
<evidence type="ECO:0000256" key="2">
    <source>
        <dbReference type="ARBA" id="ARBA00022448"/>
    </source>
</evidence>
<feature type="region of interest" description="Disordered" evidence="4">
    <location>
        <begin position="170"/>
        <end position="194"/>
    </location>
</feature>
<dbReference type="Pfam" id="PF23036">
    <property type="entry name" value="TRAPPC10_1st"/>
    <property type="match status" value="2"/>
</dbReference>
<evidence type="ECO:0008006" key="11">
    <source>
        <dbReference type="Google" id="ProtNLM"/>
    </source>
</evidence>
<feature type="domain" description="TRAPPC10/Trs130 N-terminal" evidence="6">
    <location>
        <begin position="382"/>
        <end position="422"/>
    </location>
</feature>
<sequence length="1437" mass="160652">MERSSLPTSSSKVTGRKHCSAIPQKSNTDDVRGTAQCVDPSDLFSTFKPLLLQYLPLRNLHWKSPNRPLRSINTLHVDLIKDGNETTSVPERRHQIPGLRQTPYLKIYLLRCDDNETYKATCRKQIREWIKSTAQQAESKTAASNQEKHDAFEWLIVHVVFPETPAAAQLRKSKEARLGTTDSSDSITNKSKWPGKGSSNVFEKLRADFNGSSKSAVERVAQISVPNAGQQISVEMQEQFHDLVEKLKLTILSSFDLRVSQYEEDIQEKDSQRILPGWNFNTFFVLKEGLARGFENVGLFEDALVVYDELAHGLDIIIHEQLEVKGSDHGGRFLPYSDELKDKIQACLKDTNEGTGDNARPNLDLDADPAVRLQRRDYPLDASRSPFRELILANDISIFDFRLYIFSRQLDLLLRSANARSVADEPSESQAEHSALEEQFLPLADACQRTLDFVTNGTRTLRHDLELALEMNEVMSTDERHFRSSVISNFILSWMYVSSLQVLAQTSSPGLILPSAEAMPSRTISKSSSRFQASNPFKSAIEPSPRTFSRTPSPIKLDLTARSARSGNGLAQPSSTLASRTGAEELAGARAELYLLARAAVQQIGDQHGWTNRWSVPGLAEVQDVALETAHLPNGEAAEKVMCPVINGLQHLDLRSIFHSKKSFNMLFGCLTTFSYRHLLVAKRTNSAEKAIAELAVLKYEAGEYESGASYLGRIASYYSDAQWPALETTFLELYASCMKELGRHGEYVSSLLRLLGQVRRSQQTYPLSSVDRYLAELWLFSENLTSSVSAKFSDFFSIRRLAPYIHHHQDRDGFFISMDLAFIGASVEVPNGLQMTLSSTHESTPSTITLHSHPIKIVNSPIRVELNSNLSIFGWYVIEKLELKIGNILFIENYKDKFSALVDQPKLNHHRSLRFFIYPPFRSLQATACPAHYLHLAQPRSIQIEMRTGWNEIQACTLSMKSGTPGLRLRLHDAKVQATDGLETPSLTGPRESTQAIQVTHCPADSEYQFLIPYTVENADIPVISARLDIEYSTAKGNFLYSSVVAINTILPVSVNVQDLFKENALFSRFTISPATLVPLRLWTYEMQSSEETYSIESHADNEDAMDVFPKQPASLMYKFTRLQPTSVLRNGEPPLALSVRFSCLDEVVLKVIEQHFIASVTAGPVASLAQPLCAHLLSTFRSQWSALDLEVICLCHEIEIWPFEDLGWEAVLKGFDITTSGLAKTWLQEWHQHNVIIPIYSDLGGSDPPSRQIVIPVDIPKPPIVVTASLYVDSRQTEAVKIGEALLADLEISVTRDWAAAESLTEKDVQLQISFEVLAPPDNWTIGGTRKGRLLAQDPVQSMPVILLPQRTGNLLLPSVEVKCYKVETLERDGPSSEGTRVPCEVDLRSLAQSVHVVSGMKETVVEIEVDAEATNHTGSEKRTWLVGSKGRRPL</sequence>
<name>U1G735_ENDPU</name>
<dbReference type="HOGENOM" id="CLU_001428_1_1_1"/>
<dbReference type="GO" id="GO:0006891">
    <property type="term" value="P:intra-Golgi vesicle-mediated transport"/>
    <property type="evidence" value="ECO:0007669"/>
    <property type="project" value="TreeGrafter"/>
</dbReference>
<dbReference type="OrthoDB" id="10256906at2759"/>
<dbReference type="Pfam" id="PF24967">
    <property type="entry name" value="NTS_TR130"/>
    <property type="match status" value="1"/>
</dbReference>
<dbReference type="GO" id="GO:1990071">
    <property type="term" value="C:TRAPPII protein complex"/>
    <property type="evidence" value="ECO:0007669"/>
    <property type="project" value="InterPro"/>
</dbReference>
<keyword evidence="2" id="KW-0813">Transport</keyword>
<evidence type="ECO:0000256" key="4">
    <source>
        <dbReference type="SAM" id="MobiDB-lite"/>
    </source>
</evidence>
<feature type="compositionally biased region" description="Polar residues" evidence="4">
    <location>
        <begin position="180"/>
        <end position="194"/>
    </location>
</feature>
<dbReference type="OMA" id="YEIHANP"/>
<dbReference type="GO" id="GO:0034498">
    <property type="term" value="P:early endosome to Golgi transport"/>
    <property type="evidence" value="ECO:0007669"/>
    <property type="project" value="TreeGrafter"/>
</dbReference>
<feature type="region of interest" description="Disordered" evidence="4">
    <location>
        <begin position="1"/>
        <end position="32"/>
    </location>
</feature>
<feature type="domain" description="TRAPPC10/Trs130 C-terminal" evidence="5">
    <location>
        <begin position="1258"/>
        <end position="1400"/>
    </location>
</feature>
<dbReference type="RefSeq" id="XP_007801181.1">
    <property type="nucleotide sequence ID" value="XM_007802990.1"/>
</dbReference>
<evidence type="ECO:0000256" key="1">
    <source>
        <dbReference type="ARBA" id="ARBA00004555"/>
    </source>
</evidence>
<dbReference type="GeneID" id="19238096"/>
<evidence type="ECO:0000259" key="5">
    <source>
        <dbReference type="Pfam" id="PF12584"/>
    </source>
</evidence>
<gene>
    <name evidence="9" type="ORF">EPUS_03048</name>
</gene>
<dbReference type="Pfam" id="PF24965">
    <property type="entry name" value="TRS130_4HB"/>
    <property type="match status" value="1"/>
</dbReference>
<dbReference type="GO" id="GO:0005829">
    <property type="term" value="C:cytosol"/>
    <property type="evidence" value="ECO:0007669"/>
    <property type="project" value="GOC"/>
</dbReference>
<evidence type="ECO:0000259" key="6">
    <source>
        <dbReference type="Pfam" id="PF23036"/>
    </source>
</evidence>
<dbReference type="Pfam" id="PF12584">
    <property type="entry name" value="TRAPPC10"/>
    <property type="match status" value="1"/>
</dbReference>
<keyword evidence="3" id="KW-0333">Golgi apparatus</keyword>
<proteinExistence type="predicted"/>
<keyword evidence="10" id="KW-1185">Reference proteome</keyword>
<dbReference type="InterPro" id="IPR055505">
    <property type="entry name" value="DUF7077"/>
</dbReference>
<evidence type="ECO:0000259" key="8">
    <source>
        <dbReference type="Pfam" id="PF24967"/>
    </source>
</evidence>
<accession>U1G735</accession>
<feature type="domain" description="Trs130 NTS" evidence="8">
    <location>
        <begin position="653"/>
        <end position="742"/>
    </location>
</feature>
<evidence type="ECO:0000313" key="9">
    <source>
        <dbReference type="EMBL" id="ERF73207.1"/>
    </source>
</evidence>
<reference evidence="10" key="1">
    <citation type="journal article" date="2014" name="BMC Genomics">
        <title>Genome characteristics reveal the impact of lichenization on lichen-forming fungus Endocarpon pusillum Hedwig (Verrucariales, Ascomycota).</title>
        <authorList>
            <person name="Wang Y.-Y."/>
            <person name="Liu B."/>
            <person name="Zhang X.-Y."/>
            <person name="Zhou Q.-M."/>
            <person name="Zhang T."/>
            <person name="Li H."/>
            <person name="Yu Y.-F."/>
            <person name="Zhang X.-L."/>
            <person name="Hao X.-Y."/>
            <person name="Wang M."/>
            <person name="Wang L."/>
            <person name="Wei J.-C."/>
        </authorList>
    </citation>
    <scope>NUCLEOTIDE SEQUENCE [LARGE SCALE GENOMIC DNA]</scope>
    <source>
        <strain evidence="10">Z07020 / HMAS-L-300199</strain>
    </source>
</reference>
<comment type="subcellular location">
    <subcellularLocation>
        <location evidence="1">Golgi apparatus</location>
    </subcellularLocation>
</comment>
<feature type="domain" description="DUF7077" evidence="7">
    <location>
        <begin position="923"/>
        <end position="1048"/>
    </location>
</feature>
<dbReference type="Pfam" id="PF23274">
    <property type="entry name" value="DUF7077"/>
    <property type="match status" value="1"/>
</dbReference>
<organism evidence="9 10">
    <name type="scientific">Endocarpon pusillum (strain Z07020 / HMAS-L-300199)</name>
    <name type="common">Lichen-forming fungus</name>
    <dbReference type="NCBI Taxonomy" id="1263415"/>
    <lineage>
        <taxon>Eukaryota</taxon>
        <taxon>Fungi</taxon>
        <taxon>Dikarya</taxon>
        <taxon>Ascomycota</taxon>
        <taxon>Pezizomycotina</taxon>
        <taxon>Eurotiomycetes</taxon>
        <taxon>Chaetothyriomycetidae</taxon>
        <taxon>Verrucariales</taxon>
        <taxon>Verrucariaceae</taxon>
        <taxon>Endocarpon</taxon>
    </lineage>
</organism>
<feature type="compositionally biased region" description="Polar residues" evidence="4">
    <location>
        <begin position="1"/>
        <end position="13"/>
    </location>
</feature>
<dbReference type="Proteomes" id="UP000019373">
    <property type="component" value="Unassembled WGS sequence"/>
</dbReference>